<dbReference type="RefSeq" id="WP_145851081.1">
    <property type="nucleotide sequence ID" value="NZ_RPFW01000001.1"/>
</dbReference>
<dbReference type="EMBL" id="RPFW01000001">
    <property type="protein sequence ID" value="TVZ06326.1"/>
    <property type="molecule type" value="Genomic_DNA"/>
</dbReference>
<feature type="transmembrane region" description="Helical" evidence="1">
    <location>
        <begin position="21"/>
        <end position="54"/>
    </location>
</feature>
<organism evidence="2 3">
    <name type="scientific">Trebonia kvetii</name>
    <dbReference type="NCBI Taxonomy" id="2480626"/>
    <lineage>
        <taxon>Bacteria</taxon>
        <taxon>Bacillati</taxon>
        <taxon>Actinomycetota</taxon>
        <taxon>Actinomycetes</taxon>
        <taxon>Streptosporangiales</taxon>
        <taxon>Treboniaceae</taxon>
        <taxon>Trebonia</taxon>
    </lineage>
</organism>
<comment type="caution">
    <text evidence="2">The sequence shown here is derived from an EMBL/GenBank/DDBJ whole genome shotgun (WGS) entry which is preliminary data.</text>
</comment>
<keyword evidence="1" id="KW-1133">Transmembrane helix</keyword>
<evidence type="ECO:0000313" key="3">
    <source>
        <dbReference type="Proteomes" id="UP000460272"/>
    </source>
</evidence>
<keyword evidence="1" id="KW-0472">Membrane</keyword>
<proteinExistence type="predicted"/>
<protein>
    <submittedName>
        <fullName evidence="2">Uncharacterized protein</fullName>
    </submittedName>
</protein>
<dbReference type="Proteomes" id="UP000460272">
    <property type="component" value="Unassembled WGS sequence"/>
</dbReference>
<evidence type="ECO:0000313" key="2">
    <source>
        <dbReference type="EMBL" id="TVZ06326.1"/>
    </source>
</evidence>
<evidence type="ECO:0000256" key="1">
    <source>
        <dbReference type="SAM" id="Phobius"/>
    </source>
</evidence>
<accession>A0A6P2C7L4</accession>
<gene>
    <name evidence="2" type="ORF">EAS64_02535</name>
</gene>
<sequence length="69" mass="6978">MSVSSPRLPRRMPPNGTGTRIIVLVIILGFVITMAVLGFAPAVALGVAAGAVAIAWNPRAARAVLEAGA</sequence>
<reference evidence="2 3" key="1">
    <citation type="submission" date="2018-11" db="EMBL/GenBank/DDBJ databases">
        <title>Trebonia kvetii gen.nov., sp.nov., a novel acidophilic actinobacterium, and proposal of the new actinobacterial family Treboniaceae fam. nov.</title>
        <authorList>
            <person name="Rapoport D."/>
            <person name="Sagova-Mareckova M."/>
            <person name="Sedlacek I."/>
            <person name="Provaznik J."/>
            <person name="Kralova S."/>
            <person name="Pavlinic D."/>
            <person name="Benes V."/>
            <person name="Kopecky J."/>
        </authorList>
    </citation>
    <scope>NUCLEOTIDE SEQUENCE [LARGE SCALE GENOMIC DNA]</scope>
    <source>
        <strain evidence="2 3">15Tr583</strain>
    </source>
</reference>
<keyword evidence="3" id="KW-1185">Reference proteome</keyword>
<name>A0A6P2C7L4_9ACTN</name>
<keyword evidence="1" id="KW-0812">Transmembrane</keyword>
<dbReference type="AlphaFoldDB" id="A0A6P2C7L4"/>